<comment type="similarity">
    <text evidence="1">Belongs to the RutC family.</text>
</comment>
<dbReference type="Pfam" id="PF01042">
    <property type="entry name" value="Ribonuc_L-PSP"/>
    <property type="match status" value="1"/>
</dbReference>
<dbReference type="Proteomes" id="UP001501867">
    <property type="component" value="Unassembled WGS sequence"/>
</dbReference>
<evidence type="ECO:0000256" key="1">
    <source>
        <dbReference type="ARBA" id="ARBA00010552"/>
    </source>
</evidence>
<proteinExistence type="inferred from homology"/>
<feature type="region of interest" description="Disordered" evidence="2">
    <location>
        <begin position="1"/>
        <end position="21"/>
    </location>
</feature>
<dbReference type="SUPFAM" id="SSF55298">
    <property type="entry name" value="YjgF-like"/>
    <property type="match status" value="1"/>
</dbReference>
<sequence>MIVRMTSSAHSSSDGSNIADGSHLTRIAAPEGVSPGTGYSHVVWGTGRFVAVSGQCAFDEKGEVVGEGDPAAQARQVFENLRRCLAAAGAGFEDVVKLTYFVTDVAHLPAVRAARDEVIAPHLLPASSAVQVAALFRPELLVEVEAFAVVPAAG</sequence>
<evidence type="ECO:0000313" key="4">
    <source>
        <dbReference type="Proteomes" id="UP001501867"/>
    </source>
</evidence>
<dbReference type="CDD" id="cd00448">
    <property type="entry name" value="YjgF_YER057c_UK114_family"/>
    <property type="match status" value="1"/>
</dbReference>
<dbReference type="Gene3D" id="3.30.1330.40">
    <property type="entry name" value="RutC-like"/>
    <property type="match status" value="1"/>
</dbReference>
<feature type="compositionally biased region" description="Polar residues" evidence="2">
    <location>
        <begin position="1"/>
        <end position="16"/>
    </location>
</feature>
<dbReference type="InterPro" id="IPR006175">
    <property type="entry name" value="YjgF/YER057c/UK114"/>
</dbReference>
<dbReference type="InterPro" id="IPR035959">
    <property type="entry name" value="RutC-like_sf"/>
</dbReference>
<dbReference type="PANTHER" id="PTHR11803">
    <property type="entry name" value="2-IMINOBUTANOATE/2-IMINOPROPANOATE DEAMINASE RIDA"/>
    <property type="match status" value="1"/>
</dbReference>
<name>A0ABN0VPB8_9ACTN</name>
<evidence type="ECO:0000256" key="2">
    <source>
        <dbReference type="SAM" id="MobiDB-lite"/>
    </source>
</evidence>
<dbReference type="PANTHER" id="PTHR11803:SF58">
    <property type="entry name" value="PROTEIN HMF1-RELATED"/>
    <property type="match status" value="1"/>
</dbReference>
<dbReference type="EMBL" id="BAAABV010000024">
    <property type="protein sequence ID" value="GAA0313931.1"/>
    <property type="molecule type" value="Genomic_DNA"/>
</dbReference>
<accession>A0ABN0VPB8</accession>
<keyword evidence="4" id="KW-1185">Reference proteome</keyword>
<evidence type="ECO:0000313" key="3">
    <source>
        <dbReference type="EMBL" id="GAA0313931.1"/>
    </source>
</evidence>
<reference evidence="3 4" key="1">
    <citation type="journal article" date="2019" name="Int. J. Syst. Evol. Microbiol.">
        <title>The Global Catalogue of Microorganisms (GCM) 10K type strain sequencing project: providing services to taxonomists for standard genome sequencing and annotation.</title>
        <authorList>
            <consortium name="The Broad Institute Genomics Platform"/>
            <consortium name="The Broad Institute Genome Sequencing Center for Infectious Disease"/>
            <person name="Wu L."/>
            <person name="Ma J."/>
        </authorList>
    </citation>
    <scope>NUCLEOTIDE SEQUENCE [LARGE SCALE GENOMIC DNA]</scope>
    <source>
        <strain evidence="3 4">JCM 4505</strain>
    </source>
</reference>
<protein>
    <submittedName>
        <fullName evidence="3">RidA family protein</fullName>
    </submittedName>
</protein>
<organism evidence="3 4">
    <name type="scientific">Streptomyces polychromogenes</name>
    <dbReference type="NCBI Taxonomy" id="67342"/>
    <lineage>
        <taxon>Bacteria</taxon>
        <taxon>Bacillati</taxon>
        <taxon>Actinomycetota</taxon>
        <taxon>Actinomycetes</taxon>
        <taxon>Kitasatosporales</taxon>
        <taxon>Streptomycetaceae</taxon>
        <taxon>Streptomyces</taxon>
    </lineage>
</organism>
<comment type="caution">
    <text evidence="3">The sequence shown here is derived from an EMBL/GenBank/DDBJ whole genome shotgun (WGS) entry which is preliminary data.</text>
</comment>
<gene>
    <name evidence="3" type="ORF">GCM10010302_61320</name>
</gene>